<organism evidence="1 2">
    <name type="scientific">Candidatus Hydrogenisulfobacillus filiaventi</name>
    <dbReference type="NCBI Taxonomy" id="2707344"/>
    <lineage>
        <taxon>Bacteria</taxon>
        <taxon>Bacillati</taxon>
        <taxon>Bacillota</taxon>
        <taxon>Clostridia</taxon>
        <taxon>Eubacteriales</taxon>
        <taxon>Clostridiales Family XVII. Incertae Sedis</taxon>
        <taxon>Candidatus Hydrogenisulfobacillus</taxon>
    </lineage>
</organism>
<accession>A0A6F8ZDP0</accession>
<dbReference type="AlphaFoldDB" id="A0A6F8ZDP0"/>
<gene>
    <name evidence="1" type="ORF">R50_0371</name>
</gene>
<keyword evidence="2" id="KW-1185">Reference proteome</keyword>
<reference evidence="1 2" key="1">
    <citation type="submission" date="2020-02" db="EMBL/GenBank/DDBJ databases">
        <authorList>
            <person name="Hogendoorn C."/>
        </authorList>
    </citation>
    <scope>NUCLEOTIDE SEQUENCE [LARGE SCALE GENOMIC DNA]</scope>
    <source>
        <strain evidence="1">R501</strain>
    </source>
</reference>
<protein>
    <submittedName>
        <fullName evidence="1">Uncharacterized protein</fullName>
    </submittedName>
</protein>
<dbReference type="EMBL" id="LR778114">
    <property type="protein sequence ID" value="CAB1127877.1"/>
    <property type="molecule type" value="Genomic_DNA"/>
</dbReference>
<evidence type="ECO:0000313" key="2">
    <source>
        <dbReference type="Proteomes" id="UP000503399"/>
    </source>
</evidence>
<proteinExistence type="predicted"/>
<name>A0A6F8ZDP0_9FIRM</name>
<sequence>MGKTWRMALRPLRQELGRVEAK</sequence>
<evidence type="ECO:0000313" key="1">
    <source>
        <dbReference type="EMBL" id="CAB1127877.1"/>
    </source>
</evidence>
<dbReference type="KEGG" id="hfv:R50_0371"/>
<dbReference type="Proteomes" id="UP000503399">
    <property type="component" value="Chromosome"/>
</dbReference>